<evidence type="ECO:0000313" key="2">
    <source>
        <dbReference type="Proteomes" id="UP000256388"/>
    </source>
</evidence>
<dbReference type="RefSeq" id="WP_116223638.1">
    <property type="nucleotide sequence ID" value="NZ_AP018437.1"/>
</dbReference>
<protein>
    <submittedName>
        <fullName evidence="1">Uncharacterized protein</fullName>
    </submittedName>
</protein>
<dbReference type="AlphaFoldDB" id="A0A347ZUH6"/>
<proteinExistence type="predicted"/>
<sequence length="198" mass="22668">MIDTGQAHEGDNLPPSTALLLVAVMPSPRDLEIARVLGWYRIPFRFAPKIVQVDYLAFYQPASFGKAHANCIEYFSEVRGVELALRKEIIRDEPDHPRANEEYYKLQLGKLERLQKPIPADKWKRIAFLYTTGELFARARIINDLVVKSEERKILWHSLCEKACESELYSSGNLPELELTPEVLMMLGDLHLGESTQV</sequence>
<keyword evidence="2" id="KW-1185">Reference proteome</keyword>
<gene>
    <name evidence="1" type="ORF">DFR64_0314</name>
</gene>
<accession>A0A347ZUH6</accession>
<dbReference type="EMBL" id="QUMS01000001">
    <property type="protein sequence ID" value="REG10456.1"/>
    <property type="molecule type" value="Genomic_DNA"/>
</dbReference>
<dbReference type="OrthoDB" id="164264at2"/>
<evidence type="ECO:0000313" key="1">
    <source>
        <dbReference type="EMBL" id="REG10456.1"/>
    </source>
</evidence>
<comment type="caution">
    <text evidence="1">The sequence shown here is derived from an EMBL/GenBank/DDBJ whole genome shotgun (WGS) entry which is preliminary data.</text>
</comment>
<reference evidence="1 2" key="1">
    <citation type="submission" date="2018-08" db="EMBL/GenBank/DDBJ databases">
        <title>Genomic Encyclopedia of Type Strains, Phase IV (KMG-IV): sequencing the most valuable type-strain genomes for metagenomic binning, comparative biology and taxonomic classification.</title>
        <authorList>
            <person name="Goeker M."/>
        </authorList>
    </citation>
    <scope>NUCLEOTIDE SEQUENCE [LARGE SCALE GENOMIC DNA]</scope>
    <source>
        <strain evidence="1 2">DSM 23923</strain>
    </source>
</reference>
<name>A0A347ZUH6_9CHLR</name>
<organism evidence="1 2">
    <name type="scientific">Pelolinea submarina</name>
    <dbReference type="NCBI Taxonomy" id="913107"/>
    <lineage>
        <taxon>Bacteria</taxon>
        <taxon>Bacillati</taxon>
        <taxon>Chloroflexota</taxon>
        <taxon>Anaerolineae</taxon>
        <taxon>Anaerolineales</taxon>
        <taxon>Anaerolineaceae</taxon>
        <taxon>Pelolinea</taxon>
    </lineage>
</organism>
<dbReference type="Proteomes" id="UP000256388">
    <property type="component" value="Unassembled WGS sequence"/>
</dbReference>